<feature type="compositionally biased region" description="Basic and acidic residues" evidence="1">
    <location>
        <begin position="74"/>
        <end position="94"/>
    </location>
</feature>
<reference evidence="2 3" key="1">
    <citation type="submission" date="2017-11" db="EMBL/GenBank/DDBJ databases">
        <title>De-novo sequencing of pomegranate (Punica granatum L.) genome.</title>
        <authorList>
            <person name="Akparov Z."/>
            <person name="Amiraslanov A."/>
            <person name="Hajiyeva S."/>
            <person name="Abbasov M."/>
            <person name="Kaur K."/>
            <person name="Hamwieh A."/>
            <person name="Solovyev V."/>
            <person name="Salamov A."/>
            <person name="Braich B."/>
            <person name="Kosarev P."/>
            <person name="Mahmoud A."/>
            <person name="Hajiyev E."/>
            <person name="Babayeva S."/>
            <person name="Izzatullayeva V."/>
            <person name="Mammadov A."/>
            <person name="Mammadov A."/>
            <person name="Sharifova S."/>
            <person name="Ojaghi J."/>
            <person name="Eynullazada K."/>
            <person name="Bayramov B."/>
            <person name="Abdulazimova A."/>
            <person name="Shahmuradov I."/>
        </authorList>
    </citation>
    <scope>NUCLEOTIDE SEQUENCE [LARGE SCALE GENOMIC DNA]</scope>
    <source>
        <strain evidence="3">cv. AG2017</strain>
        <tissue evidence="2">Leaf</tissue>
    </source>
</reference>
<evidence type="ECO:0000313" key="3">
    <source>
        <dbReference type="Proteomes" id="UP000233551"/>
    </source>
</evidence>
<comment type="caution">
    <text evidence="2">The sequence shown here is derived from an EMBL/GenBank/DDBJ whole genome shotgun (WGS) entry which is preliminary data.</text>
</comment>
<feature type="compositionally biased region" description="Basic residues" evidence="1">
    <location>
        <begin position="99"/>
        <end position="113"/>
    </location>
</feature>
<accession>A0A2I0HZ13</accession>
<evidence type="ECO:0000256" key="1">
    <source>
        <dbReference type="SAM" id="MobiDB-lite"/>
    </source>
</evidence>
<feature type="compositionally biased region" description="Basic residues" evidence="1">
    <location>
        <begin position="139"/>
        <end position="148"/>
    </location>
</feature>
<evidence type="ECO:0000313" key="2">
    <source>
        <dbReference type="EMBL" id="PKI36843.1"/>
    </source>
</evidence>
<organism evidence="2 3">
    <name type="scientific">Punica granatum</name>
    <name type="common">Pomegranate</name>
    <dbReference type="NCBI Taxonomy" id="22663"/>
    <lineage>
        <taxon>Eukaryota</taxon>
        <taxon>Viridiplantae</taxon>
        <taxon>Streptophyta</taxon>
        <taxon>Embryophyta</taxon>
        <taxon>Tracheophyta</taxon>
        <taxon>Spermatophyta</taxon>
        <taxon>Magnoliopsida</taxon>
        <taxon>eudicotyledons</taxon>
        <taxon>Gunneridae</taxon>
        <taxon>Pentapetalae</taxon>
        <taxon>rosids</taxon>
        <taxon>malvids</taxon>
        <taxon>Myrtales</taxon>
        <taxon>Lythraceae</taxon>
        <taxon>Punica</taxon>
    </lineage>
</organism>
<sequence length="148" mass="16774">MAPSKSRSYTIIISKVQQELDESEFGLHGELEVPLLQFIIIGVGHEIQQELGESVDLHEENVITSDSVANLASFEREEGSKSEEAEIRDRKCRESVCGGRKRKRSRSQRRRRCDRGGGRGRSGAHPMALRSESESAVGRSRRRQRKIR</sequence>
<gene>
    <name evidence="2" type="ORF">CRG98_042792</name>
</gene>
<feature type="region of interest" description="Disordered" evidence="1">
    <location>
        <begin position="74"/>
        <end position="148"/>
    </location>
</feature>
<dbReference type="EMBL" id="PGOL01004672">
    <property type="protein sequence ID" value="PKI36843.1"/>
    <property type="molecule type" value="Genomic_DNA"/>
</dbReference>
<proteinExistence type="predicted"/>
<dbReference type="Proteomes" id="UP000233551">
    <property type="component" value="Unassembled WGS sequence"/>
</dbReference>
<dbReference type="AlphaFoldDB" id="A0A2I0HZ13"/>
<name>A0A2I0HZ13_PUNGR</name>
<protein>
    <submittedName>
        <fullName evidence="2">Uncharacterized protein</fullName>
    </submittedName>
</protein>
<keyword evidence="3" id="KW-1185">Reference proteome</keyword>